<dbReference type="GO" id="GO:0005763">
    <property type="term" value="C:mitochondrial small ribosomal subunit"/>
    <property type="evidence" value="ECO:0007669"/>
    <property type="project" value="UniProtKB-ARBA"/>
</dbReference>
<dbReference type="GO" id="GO:0005743">
    <property type="term" value="C:mitochondrial inner membrane"/>
    <property type="evidence" value="ECO:0007669"/>
    <property type="project" value="UniProtKB-ARBA"/>
</dbReference>
<dbReference type="InterPro" id="IPR048584">
    <property type="entry name" value="Ribosomal_uS5m_N"/>
</dbReference>
<reference evidence="12 13" key="1">
    <citation type="journal article" date="2012" name="Genome Biol.">
        <title>Sequencing three crocodilian genomes to illuminate the evolution of archosaurs and amniotes.</title>
        <authorList>
            <person name="St John J.A."/>
            <person name="Braun E.L."/>
            <person name="Isberg S.R."/>
            <person name="Miles L.G."/>
            <person name="Chong A.Y."/>
            <person name="Gongora J."/>
            <person name="Dalzell P."/>
            <person name="Moran C."/>
            <person name="Bed'hom B."/>
            <person name="Abzhanov A."/>
            <person name="Burgess S.C."/>
            <person name="Cooksey A.M."/>
            <person name="Castoe T.A."/>
            <person name="Crawford N.G."/>
            <person name="Densmore L.D."/>
            <person name="Drew J.C."/>
            <person name="Edwards S.V."/>
            <person name="Faircloth B.C."/>
            <person name="Fujita M.K."/>
            <person name="Greenwold M.J."/>
            <person name="Hoffmann F.G."/>
            <person name="Howard J.M."/>
            <person name="Iguchi T."/>
            <person name="Janes D.E."/>
            <person name="Khan S.Y."/>
            <person name="Kohno S."/>
            <person name="de Koning A.J."/>
            <person name="Lance S.L."/>
            <person name="McCarthy F.M."/>
            <person name="McCormack J.E."/>
            <person name="Merchant M.E."/>
            <person name="Peterson D.G."/>
            <person name="Pollock D.D."/>
            <person name="Pourmand N."/>
            <person name="Raney B.J."/>
            <person name="Roessler K.A."/>
            <person name="Sanford J.R."/>
            <person name="Sawyer R.H."/>
            <person name="Schmidt C.J."/>
            <person name="Triplett E.W."/>
            <person name="Tuberville T.D."/>
            <person name="Venegas-Anaya M."/>
            <person name="Howard J.T."/>
            <person name="Jarvis E.D."/>
            <person name="Guillette L.J.Jr."/>
            <person name="Glenn T.C."/>
            <person name="Green R.E."/>
            <person name="Ray D.A."/>
        </authorList>
    </citation>
    <scope>NUCLEOTIDE SEQUENCE [LARGE SCALE GENOMIC DNA]</scope>
    <source>
        <strain evidence="12">KSC_2009_1</strain>
    </source>
</reference>
<dbReference type="InterPro" id="IPR000851">
    <property type="entry name" value="Ribosomal_uS5"/>
</dbReference>
<dbReference type="STRING" id="8496.A0A151M1K7"/>
<feature type="compositionally biased region" description="Basic residues" evidence="10">
    <location>
        <begin position="81"/>
        <end position="95"/>
    </location>
</feature>
<evidence type="ECO:0000256" key="8">
    <source>
        <dbReference type="PROSITE-ProRule" id="PRU00268"/>
    </source>
</evidence>
<dbReference type="PROSITE" id="PS50881">
    <property type="entry name" value="S5_DSRBD"/>
    <property type="match status" value="1"/>
</dbReference>
<keyword evidence="13" id="KW-1185">Reference proteome</keyword>
<dbReference type="InterPro" id="IPR005324">
    <property type="entry name" value="Ribosomal_uS5_C"/>
</dbReference>
<evidence type="ECO:0000259" key="11">
    <source>
        <dbReference type="PROSITE" id="PS50881"/>
    </source>
</evidence>
<dbReference type="PANTHER" id="PTHR48277:SF1">
    <property type="entry name" value="MITOCHONDRIAL RIBOSOMAL PROTEIN S5"/>
    <property type="match status" value="1"/>
</dbReference>
<dbReference type="InterPro" id="IPR020568">
    <property type="entry name" value="Ribosomal_Su5_D2-typ_SF"/>
</dbReference>
<feature type="region of interest" description="Disordered" evidence="10">
    <location>
        <begin position="79"/>
        <end position="99"/>
    </location>
</feature>
<dbReference type="FunFam" id="3.30.160.20:FF:000022">
    <property type="entry name" value="28S ribosomal protein S5, mitochondrial"/>
    <property type="match status" value="1"/>
</dbReference>
<evidence type="ECO:0000313" key="13">
    <source>
        <dbReference type="Proteomes" id="UP000050525"/>
    </source>
</evidence>
<dbReference type="EMBL" id="AKHW03006817">
    <property type="protein sequence ID" value="KYO18372.1"/>
    <property type="molecule type" value="Genomic_DNA"/>
</dbReference>
<dbReference type="SUPFAM" id="SSF54211">
    <property type="entry name" value="Ribosomal protein S5 domain 2-like"/>
    <property type="match status" value="1"/>
</dbReference>
<keyword evidence="4" id="KW-0496">Mitochondrion</keyword>
<dbReference type="Pfam" id="PF21251">
    <property type="entry name" value="Ribosomal_uS5m_N"/>
    <property type="match status" value="1"/>
</dbReference>
<dbReference type="AlphaFoldDB" id="A0A151M1K7"/>
<dbReference type="Gene3D" id="3.30.160.20">
    <property type="match status" value="1"/>
</dbReference>
<dbReference type="Proteomes" id="UP000050525">
    <property type="component" value="Unassembled WGS sequence"/>
</dbReference>
<dbReference type="InterPro" id="IPR014721">
    <property type="entry name" value="Ribsml_uS5_D2-typ_fold_subgr"/>
</dbReference>
<evidence type="ECO:0000256" key="6">
    <source>
        <dbReference type="ARBA" id="ARBA00039335"/>
    </source>
</evidence>
<name>A0A151M1K7_ALLMI</name>
<dbReference type="PANTHER" id="PTHR48277">
    <property type="entry name" value="MITOCHONDRIAL RIBOSOMAL PROTEIN S5"/>
    <property type="match status" value="1"/>
</dbReference>
<evidence type="ECO:0000256" key="4">
    <source>
        <dbReference type="ARBA" id="ARBA00023128"/>
    </source>
</evidence>
<dbReference type="GO" id="GO:0006412">
    <property type="term" value="P:translation"/>
    <property type="evidence" value="ECO:0007669"/>
    <property type="project" value="InterPro"/>
</dbReference>
<dbReference type="Gene3D" id="3.30.230.10">
    <property type="match status" value="1"/>
</dbReference>
<comment type="subcellular location">
    <subcellularLocation>
        <location evidence="1">Mitochondrion</location>
    </subcellularLocation>
</comment>
<keyword evidence="3 8" id="KW-0689">Ribosomal protein</keyword>
<proteinExistence type="inferred from homology"/>
<evidence type="ECO:0000256" key="5">
    <source>
        <dbReference type="ARBA" id="ARBA00023274"/>
    </source>
</evidence>
<feature type="domain" description="S5 DRBM" evidence="11">
    <location>
        <begin position="189"/>
        <end position="253"/>
    </location>
</feature>
<dbReference type="GO" id="GO:0003735">
    <property type="term" value="F:structural constituent of ribosome"/>
    <property type="evidence" value="ECO:0007669"/>
    <property type="project" value="UniProtKB-UniRule"/>
</dbReference>
<comment type="caution">
    <text evidence="12">The sequence shown here is derived from an EMBL/GenBank/DDBJ whole genome shotgun (WGS) entry which is preliminary data.</text>
</comment>
<keyword evidence="5 8" id="KW-0687">Ribonucleoprotein</keyword>
<sequence length="477" mass="53465">MAVVGRLCVSVAWRAAWRGYISLPVNGSGCRYTNLRWALQTHCYISAPCGVTVQQSRQSSFFNKLTADELWKGVLANTSSRQKKGRGKRSKKKLRKDLNKGQIIGEGRSGILWPGLSIPVMVDGKAQVISQHKKEQREIQDEILRRRDEWEKKRKVKVKKERGWTGRSWGGISLGPPDPGPNGETYEDFDCQVLELKSVACMTGREGQKKSASALVVVGNGNGAAGFALGKAKDRLVALRKAKNQAIHYLHYIERYQDHTIYHDITTTFKKTTIQMRKKHKGYGLHCHRAIITVCKLIGITDMYAKVCGSPHMLNLTKALFKGLANQKTHQDLANEKSLHVVEFREEQGPLPILVASPQGAVRKDPETIEEVPDVKLEWNEIKLLPDHLSKHLVHHTDQQGPRKSCLLTQGFHICTPWHPNELRRRQNLHTHSFSSSKHPKIPILEPLSCLTSCPPPGRASIDIMPVISSVALKDAG</sequence>
<comment type="similarity">
    <text evidence="2 9">Belongs to the universal ribosomal protein uS5 family.</text>
</comment>
<evidence type="ECO:0000256" key="1">
    <source>
        <dbReference type="ARBA" id="ARBA00004173"/>
    </source>
</evidence>
<dbReference type="Pfam" id="PF00333">
    <property type="entry name" value="Ribosomal_S5"/>
    <property type="match status" value="1"/>
</dbReference>
<dbReference type="Pfam" id="PF03719">
    <property type="entry name" value="Ribosomal_S5_C"/>
    <property type="match status" value="1"/>
</dbReference>
<evidence type="ECO:0000256" key="2">
    <source>
        <dbReference type="ARBA" id="ARBA00008945"/>
    </source>
</evidence>
<dbReference type="GO" id="GO:0003723">
    <property type="term" value="F:RNA binding"/>
    <property type="evidence" value="ECO:0007669"/>
    <property type="project" value="InterPro"/>
</dbReference>
<evidence type="ECO:0000256" key="10">
    <source>
        <dbReference type="SAM" id="MobiDB-lite"/>
    </source>
</evidence>
<dbReference type="InterPro" id="IPR013810">
    <property type="entry name" value="Ribosomal_uS5_N"/>
</dbReference>
<evidence type="ECO:0000313" key="12">
    <source>
        <dbReference type="EMBL" id="KYO18372.1"/>
    </source>
</evidence>
<protein>
    <recommendedName>
        <fullName evidence="6">Small ribosomal subunit protein uS5m</fullName>
    </recommendedName>
    <alternativeName>
        <fullName evidence="7">28S ribosomal protein S5, mitochondrial</fullName>
    </alternativeName>
</protein>
<organism evidence="12 13">
    <name type="scientific">Alligator mississippiensis</name>
    <name type="common">American alligator</name>
    <dbReference type="NCBI Taxonomy" id="8496"/>
    <lineage>
        <taxon>Eukaryota</taxon>
        <taxon>Metazoa</taxon>
        <taxon>Chordata</taxon>
        <taxon>Craniata</taxon>
        <taxon>Vertebrata</taxon>
        <taxon>Euteleostomi</taxon>
        <taxon>Archelosauria</taxon>
        <taxon>Archosauria</taxon>
        <taxon>Crocodylia</taxon>
        <taxon>Alligatoridae</taxon>
        <taxon>Alligatorinae</taxon>
        <taxon>Alligator</taxon>
    </lineage>
</organism>
<accession>A0A151M1K7</accession>
<evidence type="ECO:0000256" key="9">
    <source>
        <dbReference type="RuleBase" id="RU003823"/>
    </source>
</evidence>
<gene>
    <name evidence="12" type="primary">MRPS5-1</name>
    <name evidence="12" type="ORF">Y1Q_0008498</name>
</gene>
<dbReference type="FunFam" id="3.30.230.10:FF:000002">
    <property type="entry name" value="30S ribosomal protein S5"/>
    <property type="match status" value="1"/>
</dbReference>
<evidence type="ECO:0000256" key="3">
    <source>
        <dbReference type="ARBA" id="ARBA00022980"/>
    </source>
</evidence>
<evidence type="ECO:0000256" key="7">
    <source>
        <dbReference type="ARBA" id="ARBA00041606"/>
    </source>
</evidence>
<dbReference type="SUPFAM" id="SSF54768">
    <property type="entry name" value="dsRNA-binding domain-like"/>
    <property type="match status" value="1"/>
</dbReference>